<proteinExistence type="predicted"/>
<gene>
    <name evidence="3" type="ORF">RCOM_1928540</name>
</gene>
<feature type="domain" description="TnsA endonuclease N-terminal" evidence="2">
    <location>
        <begin position="59"/>
        <end position="134"/>
    </location>
</feature>
<organism evidence="3 4">
    <name type="scientific">Ricinus communis</name>
    <name type="common">Castor bean</name>
    <dbReference type="NCBI Taxonomy" id="3988"/>
    <lineage>
        <taxon>Eukaryota</taxon>
        <taxon>Viridiplantae</taxon>
        <taxon>Streptophyta</taxon>
        <taxon>Embryophyta</taxon>
        <taxon>Tracheophyta</taxon>
        <taxon>Spermatophyta</taxon>
        <taxon>Magnoliopsida</taxon>
        <taxon>eudicotyledons</taxon>
        <taxon>Gunneridae</taxon>
        <taxon>Pentapetalae</taxon>
        <taxon>rosids</taxon>
        <taxon>fabids</taxon>
        <taxon>Malpighiales</taxon>
        <taxon>Euphorbiaceae</taxon>
        <taxon>Acalyphoideae</taxon>
        <taxon>Acalypheae</taxon>
        <taxon>Ricinus</taxon>
    </lineage>
</organism>
<dbReference type="InParanoid" id="B9TDS5"/>
<feature type="region of interest" description="Disordered" evidence="1">
    <location>
        <begin position="1"/>
        <end position="27"/>
    </location>
</feature>
<reference evidence="4" key="1">
    <citation type="journal article" date="2010" name="Nat. Biotechnol.">
        <title>Draft genome sequence of the oilseed species Ricinus communis.</title>
        <authorList>
            <person name="Chan A.P."/>
            <person name="Crabtree J."/>
            <person name="Zhao Q."/>
            <person name="Lorenzi H."/>
            <person name="Orvis J."/>
            <person name="Puiu D."/>
            <person name="Melake-Berhan A."/>
            <person name="Jones K.M."/>
            <person name="Redman J."/>
            <person name="Chen G."/>
            <person name="Cahoon E.B."/>
            <person name="Gedil M."/>
            <person name="Stanke M."/>
            <person name="Haas B.J."/>
            <person name="Wortman J.R."/>
            <person name="Fraser-Liggett C.M."/>
            <person name="Ravel J."/>
            <person name="Rabinowicz P.D."/>
        </authorList>
    </citation>
    <scope>NUCLEOTIDE SEQUENCE [LARGE SCALE GENOMIC DNA]</scope>
    <source>
        <strain evidence="4">cv. Hale</strain>
    </source>
</reference>
<name>B9TDS5_RICCO</name>
<protein>
    <recommendedName>
        <fullName evidence="2">TnsA endonuclease N-terminal domain-containing protein</fullName>
    </recommendedName>
</protein>
<evidence type="ECO:0000256" key="1">
    <source>
        <dbReference type="SAM" id="MobiDB-lite"/>
    </source>
</evidence>
<dbReference type="Proteomes" id="UP000008311">
    <property type="component" value="Unassembled WGS sequence"/>
</dbReference>
<dbReference type="InterPro" id="IPR014833">
    <property type="entry name" value="TnsA_N"/>
</dbReference>
<keyword evidence="4" id="KW-1185">Reference proteome</keyword>
<evidence type="ECO:0000313" key="3">
    <source>
        <dbReference type="EMBL" id="EEF25989.1"/>
    </source>
</evidence>
<evidence type="ECO:0000313" key="4">
    <source>
        <dbReference type="Proteomes" id="UP000008311"/>
    </source>
</evidence>
<dbReference type="EMBL" id="EQ978430">
    <property type="protein sequence ID" value="EEF25989.1"/>
    <property type="molecule type" value="Genomic_DNA"/>
</dbReference>
<sequence>MGVLMRKPSNNSSSPARNLKKSAPHRTVGGFNVHQVNKFPVEYESGNERNTTLLLSLCHDVSSIKSQPIVFDYIDEHGKHRKHTPDFEETSNTGEVLYLEVKSIDDLLKPKNLAKYIQIAKEYRRKGKNFRFLTNIQIENQPVFDAVKLLFRYVNSPASLVHLERAKNLLNAGAMPIKALMEQAQLDLLDVFTLIAKRQLTFDLSKPLDPDSYVSLPNQPYEGITLEAILCSTRYGDLLQKLALGHQPTDQSLLAAAKDWRQSNNHADVWSVVGGFAELPPLRDAGSSGFLRGPKLRRAFALGLHHPQVSVE</sequence>
<dbReference type="Pfam" id="PF08722">
    <property type="entry name" value="Tn7_TnsA-like_N"/>
    <property type="match status" value="1"/>
</dbReference>
<accession>B9TDS5</accession>
<evidence type="ECO:0000259" key="2">
    <source>
        <dbReference type="Pfam" id="PF08722"/>
    </source>
</evidence>
<dbReference type="AlphaFoldDB" id="B9TDS5"/>